<name>A0AAY3ZZY6_9TELE</name>
<organism evidence="2 3">
    <name type="scientific">Denticeps clupeoides</name>
    <name type="common">denticle herring</name>
    <dbReference type="NCBI Taxonomy" id="299321"/>
    <lineage>
        <taxon>Eukaryota</taxon>
        <taxon>Metazoa</taxon>
        <taxon>Chordata</taxon>
        <taxon>Craniata</taxon>
        <taxon>Vertebrata</taxon>
        <taxon>Euteleostomi</taxon>
        <taxon>Actinopterygii</taxon>
        <taxon>Neopterygii</taxon>
        <taxon>Teleostei</taxon>
        <taxon>Clupei</taxon>
        <taxon>Clupeiformes</taxon>
        <taxon>Denticipitoidei</taxon>
        <taxon>Denticipitidae</taxon>
        <taxon>Denticeps</taxon>
    </lineage>
</organism>
<reference evidence="2" key="2">
    <citation type="submission" date="2025-08" db="UniProtKB">
        <authorList>
            <consortium name="Ensembl"/>
        </authorList>
    </citation>
    <scope>IDENTIFICATION</scope>
</reference>
<proteinExistence type="predicted"/>
<evidence type="ECO:0000313" key="3">
    <source>
        <dbReference type="Proteomes" id="UP000694580"/>
    </source>
</evidence>
<feature type="region of interest" description="Disordered" evidence="1">
    <location>
        <begin position="113"/>
        <end position="148"/>
    </location>
</feature>
<reference evidence="2" key="3">
    <citation type="submission" date="2025-09" db="UniProtKB">
        <authorList>
            <consortium name="Ensembl"/>
        </authorList>
    </citation>
    <scope>IDENTIFICATION</scope>
</reference>
<dbReference type="PANTHER" id="PTHR28682">
    <property type="entry name" value="INHIBITORY SYNAPTIC FACTOR 2A-RELATED"/>
    <property type="match status" value="1"/>
</dbReference>
<feature type="compositionally biased region" description="Polar residues" evidence="1">
    <location>
        <begin position="1"/>
        <end position="12"/>
    </location>
</feature>
<dbReference type="Ensembl" id="ENSDCDT00010002165.1">
    <property type="protein sequence ID" value="ENSDCDP00010002079.1"/>
    <property type="gene ID" value="ENSDCDG00010001044.1"/>
</dbReference>
<feature type="region of interest" description="Disordered" evidence="1">
    <location>
        <begin position="1"/>
        <end position="36"/>
    </location>
</feature>
<dbReference type="Proteomes" id="UP000694580">
    <property type="component" value="Chromosome 6"/>
</dbReference>
<dbReference type="PANTHER" id="PTHR28682:SF2">
    <property type="entry name" value="PROTEIN INSYN2B"/>
    <property type="match status" value="1"/>
</dbReference>
<protein>
    <recommendedName>
        <fullName evidence="4">Protein FAM196B</fullName>
    </recommendedName>
</protein>
<feature type="compositionally biased region" description="Basic and acidic residues" evidence="1">
    <location>
        <begin position="392"/>
        <end position="404"/>
    </location>
</feature>
<gene>
    <name evidence="2" type="primary">DNM3</name>
</gene>
<keyword evidence="3" id="KW-1185">Reference proteome</keyword>
<dbReference type="Pfam" id="PF15265">
    <property type="entry name" value="FAM196"/>
    <property type="match status" value="1"/>
</dbReference>
<feature type="region of interest" description="Disordered" evidence="1">
    <location>
        <begin position="639"/>
        <end position="685"/>
    </location>
</feature>
<evidence type="ECO:0000313" key="2">
    <source>
        <dbReference type="Ensembl" id="ENSDCDP00010002079.1"/>
    </source>
</evidence>
<dbReference type="InterPro" id="IPR029337">
    <property type="entry name" value="INSYN2"/>
</dbReference>
<feature type="compositionally biased region" description="Polar residues" evidence="1">
    <location>
        <begin position="423"/>
        <end position="437"/>
    </location>
</feature>
<accession>A0AAY3ZZY6</accession>
<evidence type="ECO:0008006" key="4">
    <source>
        <dbReference type="Google" id="ProtNLM"/>
    </source>
</evidence>
<feature type="compositionally biased region" description="Polar residues" evidence="1">
    <location>
        <begin position="646"/>
        <end position="657"/>
    </location>
</feature>
<dbReference type="AlphaFoldDB" id="A0AAY3ZZY6"/>
<reference evidence="2 3" key="1">
    <citation type="submission" date="2020-06" db="EMBL/GenBank/DDBJ databases">
        <authorList>
            <consortium name="Wellcome Sanger Institute Data Sharing"/>
        </authorList>
    </citation>
    <scope>NUCLEOTIDE SEQUENCE [LARGE SCALE GENOMIC DNA]</scope>
</reference>
<feature type="compositionally biased region" description="Low complexity" evidence="1">
    <location>
        <begin position="665"/>
        <end position="678"/>
    </location>
</feature>
<evidence type="ECO:0000256" key="1">
    <source>
        <dbReference type="SAM" id="MobiDB-lite"/>
    </source>
</evidence>
<feature type="region of interest" description="Disordered" evidence="1">
    <location>
        <begin position="392"/>
        <end position="437"/>
    </location>
</feature>
<sequence length="825" mass="91628">MNRVSKLSNGSIPQIDKVDKDRPMKGNVGRGTTNIDTDTKTKKGVTFEVLVNEITEDITSKSPKVDIKFYAKAIKTNPYLPSTSRNSKNLVRREHWYTNGSVVNSELIGGICSDTDETNSPPLQKSAQTKQRAVAHAGKRLPPGPPPCRAPPHICTHCGGRQAPTLQASLDQMKDLTFNTPAVIPIQTPGCQRPSTHRQSEGTIKSLTPRQVSRDCRLPPTRNGPTNTHFPLQPIININKDGKPNIHVSQTSMQEKDAKMTRVIPLFASNSLCTSLPPTTQIQPCPDRPPAHPPAPQAIMFSTVSQEKRTHFSTHHHSALFQATQLPWPNTLELIPQSDTSTSAWINAQNAGQPQTKIKMHSTCTNSSLTYSCSDLDSRLSTNKDARTCVRAHMPSDKHPKRTDGISVSPHKNMSHSHSSSSLKSAQNQYENANPPSTDCSIRHNDLFDHSDIKPQTNDSISAKDELIAENAHTKTECVKEPHTIINIHPLHKKDFMNLKPNHILHDTHLKHLIEDTPSASVHVKSQTIPSAETPPTAINIPHSGINTLKKTSVPFYPIPTSSNTEDMKQGLNFQHNSRHVMAKPASTAQTITGTKDMAPLKRHITLEAAKKLHLAHSWTQDCPQSVTLSHTGYIYSPENQEKNQQESSTATTTQPYIPNKLTHSHPPSTALLLPSSPQCEEPHNPTQQLMNVEASLRANQEKISTLLNIIQDLEMNQAVSKGRRCFQTGQDLGDCPTCQETACIVYSVEYDFRQQERSFQNILKFLDEDDEPQPNVPPALSLNLPLPPKLQAGISAKSKEKRKKLCKKLHKKLLKWMSHKFKPK</sequence>
<feature type="compositionally biased region" description="Polar residues" evidence="1">
    <location>
        <begin position="118"/>
        <end position="131"/>
    </location>
</feature>
<dbReference type="GeneTree" id="ENSGT00990000204690"/>